<comment type="caution">
    <text evidence="3">The sequence shown here is derived from an EMBL/GenBank/DDBJ whole genome shotgun (WGS) entry which is preliminary data.</text>
</comment>
<dbReference type="InterPro" id="IPR041497">
    <property type="entry name" value="Thump-like"/>
</dbReference>
<dbReference type="InterPro" id="IPR029063">
    <property type="entry name" value="SAM-dependent_MTases_sf"/>
</dbReference>
<feature type="domain" description="PG-1098 ferredoxin-like" evidence="2">
    <location>
        <begin position="280"/>
        <end position="323"/>
    </location>
</feature>
<dbReference type="Pfam" id="PF22013">
    <property type="entry name" value="PG_1098_Fer"/>
    <property type="match status" value="1"/>
</dbReference>
<gene>
    <name evidence="3" type="ORF">ACFPIB_00115</name>
</gene>
<dbReference type="Gene3D" id="1.10.10.1110">
    <property type="entry name" value="Methyltransferase PG1098, N-terminal domain"/>
    <property type="match status" value="1"/>
</dbReference>
<dbReference type="Gene3D" id="3.40.50.150">
    <property type="entry name" value="Vaccinia Virus protein VP39"/>
    <property type="match status" value="1"/>
</dbReference>
<dbReference type="InterPro" id="IPR054168">
    <property type="entry name" value="PG_1098_Fer"/>
</dbReference>
<evidence type="ECO:0000259" key="1">
    <source>
        <dbReference type="Pfam" id="PF18096"/>
    </source>
</evidence>
<accession>A0ABW0E655</accession>
<dbReference type="EMBL" id="JBHSKT010000001">
    <property type="protein sequence ID" value="MFC5268993.1"/>
    <property type="molecule type" value="Genomic_DNA"/>
</dbReference>
<evidence type="ECO:0000313" key="4">
    <source>
        <dbReference type="Proteomes" id="UP001596161"/>
    </source>
</evidence>
<evidence type="ECO:0000313" key="3">
    <source>
        <dbReference type="EMBL" id="MFC5268993.1"/>
    </source>
</evidence>
<dbReference type="Proteomes" id="UP001596161">
    <property type="component" value="Unassembled WGS sequence"/>
</dbReference>
<keyword evidence="4" id="KW-1185">Reference proteome</keyword>
<feature type="domain" description="THUMP-like" evidence="1">
    <location>
        <begin position="324"/>
        <end position="394"/>
    </location>
</feature>
<dbReference type="Pfam" id="PF18096">
    <property type="entry name" value="Thump_like"/>
    <property type="match status" value="1"/>
</dbReference>
<evidence type="ECO:0000259" key="2">
    <source>
        <dbReference type="Pfam" id="PF22013"/>
    </source>
</evidence>
<protein>
    <recommendedName>
        <fullName evidence="5">THUMP-like domain-containing protein</fullName>
    </recommendedName>
</protein>
<evidence type="ECO:0008006" key="5">
    <source>
        <dbReference type="Google" id="ProtNLM"/>
    </source>
</evidence>
<name>A0ABW0E655_9BACT</name>
<dbReference type="RefSeq" id="WP_378015392.1">
    <property type="nucleotide sequence ID" value="NZ_JBHSKT010000001.1"/>
</dbReference>
<proteinExistence type="predicted"/>
<reference evidence="4" key="1">
    <citation type="journal article" date="2019" name="Int. J. Syst. Evol. Microbiol.">
        <title>The Global Catalogue of Microorganisms (GCM) 10K type strain sequencing project: providing services to taxonomists for standard genome sequencing and annotation.</title>
        <authorList>
            <consortium name="The Broad Institute Genomics Platform"/>
            <consortium name="The Broad Institute Genome Sequencing Center for Infectious Disease"/>
            <person name="Wu L."/>
            <person name="Ma J."/>
        </authorList>
    </citation>
    <scope>NUCLEOTIDE SEQUENCE [LARGE SCALE GENOMIC DNA]</scope>
    <source>
        <strain evidence="4">KACC 12602</strain>
    </source>
</reference>
<organism evidence="3 4">
    <name type="scientific">Adhaeribacter terreus</name>
    <dbReference type="NCBI Taxonomy" id="529703"/>
    <lineage>
        <taxon>Bacteria</taxon>
        <taxon>Pseudomonadati</taxon>
        <taxon>Bacteroidota</taxon>
        <taxon>Cytophagia</taxon>
        <taxon>Cytophagales</taxon>
        <taxon>Hymenobacteraceae</taxon>
        <taxon>Adhaeribacter</taxon>
    </lineage>
</organism>
<sequence length="396" mass="44613">MALQPFSAEARAFLEAHKNDDPATLMLQAKRFPGLPVAELVQQIQARQKAKNKLPHWAENFDLIFPANLSVEQASSELTAQYKASLISGEILVDLTGGFGVDVFYFSQQFRQVYHVEQNEALSETVAFNFEKLDVNNVTFQAQNATVFLENFSEIADCIYLDPARRGTANQKVHLLEDCEPDVLQMLPTLLAKSHSVLLKTSPMLDIDRAVQQLKNVEKIWVIAVENECKEVLYQIGQTENPDPEITAVNLTPKAENAGFSFRKSNEETAETHYSEPLEFIYEPNAAIMKAGAFRQIAQRFGLKKLHRNSHLYTSVDLVADFPGRSFRLKTVAKYNKKVLHGLIPEKKANITVRNFPETVAQIRQKTGLKEGGDLYLFATTDMHQQLVILVCEKAV</sequence>
<dbReference type="SUPFAM" id="SSF53335">
    <property type="entry name" value="S-adenosyl-L-methionine-dependent methyltransferases"/>
    <property type="match status" value="1"/>
</dbReference>